<proteinExistence type="predicted"/>
<accession>A0A8J2MF36</accession>
<evidence type="ECO:0000313" key="2">
    <source>
        <dbReference type="Proteomes" id="UP000746747"/>
    </source>
</evidence>
<evidence type="ECO:0000313" key="1">
    <source>
        <dbReference type="EMBL" id="CAG9539544.1"/>
    </source>
</evidence>
<name>A0A8J2MF36_9BILA</name>
<protein>
    <submittedName>
        <fullName evidence="1">Uncharacterized protein</fullName>
    </submittedName>
</protein>
<reference evidence="1" key="1">
    <citation type="submission" date="2021-09" db="EMBL/GenBank/DDBJ databases">
        <authorList>
            <consortium name="Pathogen Informatics"/>
        </authorList>
    </citation>
    <scope>NUCLEOTIDE SEQUENCE</scope>
</reference>
<dbReference type="AlphaFoldDB" id="A0A8J2MF36"/>
<keyword evidence="2" id="KW-1185">Reference proteome</keyword>
<organism evidence="1 2">
    <name type="scientific">Cercopithifilaria johnstoni</name>
    <dbReference type="NCBI Taxonomy" id="2874296"/>
    <lineage>
        <taxon>Eukaryota</taxon>
        <taxon>Metazoa</taxon>
        <taxon>Ecdysozoa</taxon>
        <taxon>Nematoda</taxon>
        <taxon>Chromadorea</taxon>
        <taxon>Rhabditida</taxon>
        <taxon>Spirurina</taxon>
        <taxon>Spiruromorpha</taxon>
        <taxon>Filarioidea</taxon>
        <taxon>Onchocercidae</taxon>
        <taxon>Cercopithifilaria</taxon>
    </lineage>
</organism>
<dbReference type="Proteomes" id="UP000746747">
    <property type="component" value="Unassembled WGS sequence"/>
</dbReference>
<gene>
    <name evidence="1" type="ORF">CJOHNSTONI_LOCUS9136</name>
</gene>
<comment type="caution">
    <text evidence="1">The sequence shown here is derived from an EMBL/GenBank/DDBJ whole genome shotgun (WGS) entry which is preliminary data.</text>
</comment>
<dbReference type="OrthoDB" id="10443526at2759"/>
<sequence>MSKSNLHIINGSPKSEIIRLREHLDTEAETDDADTYSPSISSFDENFNCREMFIITIDDDPHIITTNSSLSNSDVINSDRNQFAENIPARSISCVVDNDLRQTIKTVCFALFSFRFHSLIL</sequence>
<dbReference type="EMBL" id="CAKAEH010001804">
    <property type="protein sequence ID" value="CAG9539544.1"/>
    <property type="molecule type" value="Genomic_DNA"/>
</dbReference>